<feature type="compositionally biased region" description="Polar residues" evidence="15">
    <location>
        <begin position="381"/>
        <end position="392"/>
    </location>
</feature>
<evidence type="ECO:0000313" key="19">
    <source>
        <dbReference type="Proteomes" id="UP000183038"/>
    </source>
</evidence>
<dbReference type="GO" id="GO:0042542">
    <property type="term" value="P:response to hydrogen peroxide"/>
    <property type="evidence" value="ECO:0007669"/>
    <property type="project" value="TreeGrafter"/>
</dbReference>
<evidence type="ECO:0000256" key="2">
    <source>
        <dbReference type="ARBA" id="ARBA00002974"/>
    </source>
</evidence>
<evidence type="ECO:0000256" key="1">
    <source>
        <dbReference type="ARBA" id="ARBA00001971"/>
    </source>
</evidence>
<dbReference type="InterPro" id="IPR010582">
    <property type="entry name" value="Catalase_immune_responsive"/>
</dbReference>
<dbReference type="Pfam" id="PF00199">
    <property type="entry name" value="Catalase"/>
    <property type="match status" value="1"/>
</dbReference>
<feature type="active site" evidence="12">
    <location>
        <position position="146"/>
    </location>
</feature>
<keyword evidence="7 13" id="KW-0349">Heme</keyword>
<dbReference type="PROSITE" id="PS51402">
    <property type="entry name" value="CATALASE_3"/>
    <property type="match status" value="1"/>
</dbReference>
<dbReference type="GO" id="GO:0005737">
    <property type="term" value="C:cytoplasm"/>
    <property type="evidence" value="ECO:0007669"/>
    <property type="project" value="TreeGrafter"/>
</dbReference>
<dbReference type="InterPro" id="IPR024708">
    <property type="entry name" value="Catalase_AS"/>
</dbReference>
<evidence type="ECO:0000256" key="3">
    <source>
        <dbReference type="ARBA" id="ARBA00005329"/>
    </source>
</evidence>
<dbReference type="PANTHER" id="PTHR11465:SF23">
    <property type="entry name" value="CATALASE-2"/>
    <property type="match status" value="1"/>
</dbReference>
<evidence type="ECO:0000256" key="9">
    <source>
        <dbReference type="ARBA" id="ARBA00023002"/>
    </source>
</evidence>
<evidence type="ECO:0000256" key="8">
    <source>
        <dbReference type="ARBA" id="ARBA00022723"/>
    </source>
</evidence>
<comment type="function">
    <text evidence="2">Decomposes hydrogen peroxide into water and oxygen; serves to protect cells from the toxic effects of hydrogen peroxide.</text>
</comment>
<dbReference type="EC" id="1.11.1.6" evidence="4 14"/>
<dbReference type="InterPro" id="IPR018028">
    <property type="entry name" value="Catalase"/>
</dbReference>
<dbReference type="GO" id="GO:0020037">
    <property type="term" value="F:heme binding"/>
    <property type="evidence" value="ECO:0007669"/>
    <property type="project" value="InterPro"/>
</dbReference>
<evidence type="ECO:0000256" key="4">
    <source>
        <dbReference type="ARBA" id="ARBA00012314"/>
    </source>
</evidence>
<dbReference type="CDD" id="cd08154">
    <property type="entry name" value="catalase_clade_1"/>
    <property type="match status" value="1"/>
</dbReference>
<feature type="domain" description="Catalase core" evidence="17">
    <location>
        <begin position="26"/>
        <end position="412"/>
    </location>
</feature>
<dbReference type="Pfam" id="PF06628">
    <property type="entry name" value="Catalase-rel"/>
    <property type="match status" value="1"/>
</dbReference>
<dbReference type="InterPro" id="IPR011614">
    <property type="entry name" value="Catalase_core"/>
</dbReference>
<keyword evidence="10 13" id="KW-0408">Iron</keyword>
<dbReference type="PIRSF" id="PIRSF038928">
    <property type="entry name" value="Catalase_clade1-3"/>
    <property type="match status" value="1"/>
</dbReference>
<dbReference type="GO" id="GO:0004096">
    <property type="term" value="F:catalase activity"/>
    <property type="evidence" value="ECO:0007669"/>
    <property type="project" value="UniProtKB-EC"/>
</dbReference>
<evidence type="ECO:0000256" key="16">
    <source>
        <dbReference type="SAM" id="SignalP"/>
    </source>
</evidence>
<gene>
    <name evidence="18" type="ORF">SAMN05192540_3044</name>
</gene>
<evidence type="ECO:0000256" key="13">
    <source>
        <dbReference type="PIRSR" id="PIRSR038928-2"/>
    </source>
</evidence>
<name>A0A1H4S3I2_9FLAO</name>
<dbReference type="PROSITE" id="PS00437">
    <property type="entry name" value="CATALASE_1"/>
    <property type="match status" value="1"/>
</dbReference>
<evidence type="ECO:0000256" key="10">
    <source>
        <dbReference type="ARBA" id="ARBA00023004"/>
    </source>
</evidence>
<dbReference type="GO" id="GO:0046872">
    <property type="term" value="F:metal ion binding"/>
    <property type="evidence" value="ECO:0007669"/>
    <property type="project" value="UniProtKB-KW"/>
</dbReference>
<protein>
    <recommendedName>
        <fullName evidence="5 14">Catalase</fullName>
        <ecNumber evidence="4 14">1.11.1.6</ecNumber>
    </recommendedName>
</protein>
<keyword evidence="6 14" id="KW-0575">Peroxidase</keyword>
<evidence type="ECO:0000256" key="15">
    <source>
        <dbReference type="SAM" id="MobiDB-lite"/>
    </source>
</evidence>
<dbReference type="GO" id="GO:0042744">
    <property type="term" value="P:hydrogen peroxide catabolic process"/>
    <property type="evidence" value="ECO:0007669"/>
    <property type="project" value="UniProtKB-KW"/>
</dbReference>
<keyword evidence="8 13" id="KW-0479">Metal-binding</keyword>
<evidence type="ECO:0000259" key="17">
    <source>
        <dbReference type="SMART" id="SM01060"/>
    </source>
</evidence>
<evidence type="ECO:0000256" key="5">
    <source>
        <dbReference type="ARBA" id="ARBA00014132"/>
    </source>
</evidence>
<comment type="similarity">
    <text evidence="3 14">Belongs to the catalase family.</text>
</comment>
<dbReference type="InterPro" id="IPR002226">
    <property type="entry name" value="Catalase_haem_BS"/>
</dbReference>
<keyword evidence="11 14" id="KW-0376">Hydrogen peroxide</keyword>
<dbReference type="SMART" id="SM01060">
    <property type="entry name" value="Catalase"/>
    <property type="match status" value="1"/>
</dbReference>
<reference evidence="18 19" key="1">
    <citation type="submission" date="2016-10" db="EMBL/GenBank/DDBJ databases">
        <authorList>
            <person name="de Groot N.N."/>
        </authorList>
    </citation>
    <scope>NUCLEOTIDE SEQUENCE [LARGE SCALE GENOMIC DNA]</scope>
    <source>
        <strain evidence="18 19">MAR_2009_71</strain>
    </source>
</reference>
<evidence type="ECO:0000256" key="6">
    <source>
        <dbReference type="ARBA" id="ARBA00022559"/>
    </source>
</evidence>
<dbReference type="PRINTS" id="PR00067">
    <property type="entry name" value="CATALASE"/>
</dbReference>
<comment type="cofactor">
    <cofactor evidence="1 13">
        <name>heme</name>
        <dbReference type="ChEBI" id="CHEBI:30413"/>
    </cofactor>
</comment>
<dbReference type="AlphaFoldDB" id="A0A1H4S3I2"/>
<feature type="region of interest" description="Disordered" evidence="15">
    <location>
        <begin position="380"/>
        <end position="403"/>
    </location>
</feature>
<proteinExistence type="inferred from homology"/>
<evidence type="ECO:0000256" key="7">
    <source>
        <dbReference type="ARBA" id="ARBA00022617"/>
    </source>
</evidence>
<dbReference type="EMBL" id="FNTB01000001">
    <property type="protein sequence ID" value="SEC38716.1"/>
    <property type="molecule type" value="Genomic_DNA"/>
</dbReference>
<feature type="chain" id="PRO_5010357390" description="Catalase" evidence="16">
    <location>
        <begin position="20"/>
        <end position="506"/>
    </location>
</feature>
<evidence type="ECO:0000313" key="18">
    <source>
        <dbReference type="EMBL" id="SEC38716.1"/>
    </source>
</evidence>
<dbReference type="InterPro" id="IPR024711">
    <property type="entry name" value="Catalase_clade1/3"/>
</dbReference>
<feature type="binding site" description="axial binding residue" evidence="13">
    <location>
        <position position="356"/>
    </location>
    <ligand>
        <name>heme</name>
        <dbReference type="ChEBI" id="CHEBI:30413"/>
    </ligand>
    <ligandPart>
        <name>Fe</name>
        <dbReference type="ChEBI" id="CHEBI:18248"/>
    </ligandPart>
</feature>
<sequence>MKKRLVTLITLALVGVGLAQSNNTITTNGGVPVGDNQNSKTAGEYGPVLLEDIYLVEKLAAFDRERIPERVVHPRGAGASGYFEATKDMSEFTKAVLFSQVGKKTDLAVRFSTVIHGKGSPETARDPRGFAVKFYTEQGNYDIVGNNLPIFFIRDAIKFPDMVHSLKPSPVTNKQDPNRFFDFFSHVPESTHMLTRLYTDLGIPKGYQYMNGSSVHGYKWINTEGDVTYVKYSWVSKQGEKNLTIEEAAEQQGKDWQHATMSLRKDIDDKNYPQWDLYVQLIKPEDMHSFDFWPLDATKDWPADKIEKIKIGTMTLNENPVNFFEQVEIIAFSPGALIPGVEPSEDKLLQGRLFSYFDTQRHRLGPNFLQLEVNKPLEEPNNYNSDSWNSAGNKRFENPDVNYQPSSKAALAEDPQYKQSETTLSNVTITQKKISKTNDFAQAGDFYRTLSKQQKENLIKNLSGDLGAVTDKNIQKTMIGHFYQADRNFGMALAKVLGFSQKDFMH</sequence>
<feature type="active site" evidence="12">
    <location>
        <position position="73"/>
    </location>
</feature>
<evidence type="ECO:0000256" key="12">
    <source>
        <dbReference type="PIRSR" id="PIRSR038928-1"/>
    </source>
</evidence>
<accession>A0A1H4S3I2</accession>
<dbReference type="OrthoDB" id="9760293at2"/>
<dbReference type="PANTHER" id="PTHR11465">
    <property type="entry name" value="CATALASE"/>
    <property type="match status" value="1"/>
</dbReference>
<dbReference type="RefSeq" id="WP_074673781.1">
    <property type="nucleotide sequence ID" value="NZ_FNTB01000001.1"/>
</dbReference>
<dbReference type="PROSITE" id="PS00438">
    <property type="entry name" value="CATALASE_2"/>
    <property type="match status" value="1"/>
</dbReference>
<evidence type="ECO:0000256" key="14">
    <source>
        <dbReference type="RuleBase" id="RU000498"/>
    </source>
</evidence>
<organism evidence="18 19">
    <name type="scientific">Maribacter dokdonensis</name>
    <dbReference type="NCBI Taxonomy" id="320912"/>
    <lineage>
        <taxon>Bacteria</taxon>
        <taxon>Pseudomonadati</taxon>
        <taxon>Bacteroidota</taxon>
        <taxon>Flavobacteriia</taxon>
        <taxon>Flavobacteriales</taxon>
        <taxon>Flavobacteriaceae</taxon>
        <taxon>Maribacter</taxon>
    </lineage>
</organism>
<evidence type="ECO:0000256" key="11">
    <source>
        <dbReference type="ARBA" id="ARBA00023324"/>
    </source>
</evidence>
<keyword evidence="9 14" id="KW-0560">Oxidoreductase</keyword>
<dbReference type="Gene3D" id="2.40.180.10">
    <property type="entry name" value="Catalase core domain"/>
    <property type="match status" value="1"/>
</dbReference>
<keyword evidence="16" id="KW-0732">Signal</keyword>
<comment type="catalytic activity">
    <reaction evidence="14">
        <text>2 H2O2 = O2 + 2 H2O</text>
        <dbReference type="Rhea" id="RHEA:20309"/>
        <dbReference type="ChEBI" id="CHEBI:15377"/>
        <dbReference type="ChEBI" id="CHEBI:15379"/>
        <dbReference type="ChEBI" id="CHEBI:16240"/>
        <dbReference type="EC" id="1.11.1.6"/>
    </reaction>
</comment>
<dbReference type="SUPFAM" id="SSF56634">
    <property type="entry name" value="Heme-dependent catalase-like"/>
    <property type="match status" value="1"/>
</dbReference>
<feature type="signal peptide" evidence="16">
    <location>
        <begin position="1"/>
        <end position="19"/>
    </location>
</feature>
<dbReference type="Proteomes" id="UP000183038">
    <property type="component" value="Unassembled WGS sequence"/>
</dbReference>
<dbReference type="InterPro" id="IPR020835">
    <property type="entry name" value="Catalase_sf"/>
</dbReference>